<evidence type="ECO:0000313" key="2">
    <source>
        <dbReference type="Proteomes" id="UP000683925"/>
    </source>
</evidence>
<evidence type="ECO:0000313" key="1">
    <source>
        <dbReference type="EMBL" id="CAD8170068.1"/>
    </source>
</evidence>
<organism evidence="1 2">
    <name type="scientific">Paramecium octaurelia</name>
    <dbReference type="NCBI Taxonomy" id="43137"/>
    <lineage>
        <taxon>Eukaryota</taxon>
        <taxon>Sar</taxon>
        <taxon>Alveolata</taxon>
        <taxon>Ciliophora</taxon>
        <taxon>Intramacronucleata</taxon>
        <taxon>Oligohymenophorea</taxon>
        <taxon>Peniculida</taxon>
        <taxon>Parameciidae</taxon>
        <taxon>Paramecium</taxon>
    </lineage>
</organism>
<dbReference type="Proteomes" id="UP000683925">
    <property type="component" value="Unassembled WGS sequence"/>
</dbReference>
<dbReference type="EMBL" id="CAJJDP010000054">
    <property type="protein sequence ID" value="CAD8170068.1"/>
    <property type="molecule type" value="Genomic_DNA"/>
</dbReference>
<reference evidence="1" key="1">
    <citation type="submission" date="2021-01" db="EMBL/GenBank/DDBJ databases">
        <authorList>
            <consortium name="Genoscope - CEA"/>
            <person name="William W."/>
        </authorList>
    </citation>
    <scope>NUCLEOTIDE SEQUENCE</scope>
</reference>
<accession>A0A8S1UY50</accession>
<proteinExistence type="predicted"/>
<name>A0A8S1UY50_PAROT</name>
<gene>
    <name evidence="1" type="ORF">POCTA_138.1.T0540280</name>
</gene>
<protein>
    <submittedName>
        <fullName evidence="1">Uncharacterized protein</fullName>
    </submittedName>
</protein>
<sequence>MLFSMLSKIKLMEFNSNDFLNKLYKDINDNKSQKLSSKQYASIQIQQIFQVLVLKFYLTTNQNQAFREDPKISTSLQNSKQIQSRNLRIEVAQMNV</sequence>
<keyword evidence="2" id="KW-1185">Reference proteome</keyword>
<comment type="caution">
    <text evidence="1">The sequence shown here is derived from an EMBL/GenBank/DDBJ whole genome shotgun (WGS) entry which is preliminary data.</text>
</comment>
<dbReference type="AlphaFoldDB" id="A0A8S1UY50"/>